<evidence type="ECO:0000313" key="2">
    <source>
        <dbReference type="Proteomes" id="UP001497535"/>
    </source>
</evidence>
<comment type="caution">
    <text evidence="1">The sequence shown here is derived from an EMBL/GenBank/DDBJ whole genome shotgun (WGS) entry which is preliminary data.</text>
</comment>
<dbReference type="Proteomes" id="UP001497535">
    <property type="component" value="Unassembled WGS sequence"/>
</dbReference>
<dbReference type="EMBL" id="CAVMJV010000051">
    <property type="protein sequence ID" value="CAK5083576.1"/>
    <property type="molecule type" value="Genomic_DNA"/>
</dbReference>
<protein>
    <submittedName>
        <fullName evidence="1">Uncharacterized protein</fullName>
    </submittedName>
</protein>
<gene>
    <name evidence="1" type="ORF">MENTE1834_LOCUS30922</name>
</gene>
<evidence type="ECO:0000313" key="1">
    <source>
        <dbReference type="EMBL" id="CAK5083576.1"/>
    </source>
</evidence>
<accession>A0ACB0ZXG1</accession>
<reference evidence="1" key="1">
    <citation type="submission" date="2023-11" db="EMBL/GenBank/DDBJ databases">
        <authorList>
            <person name="Poullet M."/>
        </authorList>
    </citation>
    <scope>NUCLEOTIDE SEQUENCE</scope>
    <source>
        <strain evidence="1">E1834</strain>
    </source>
</reference>
<proteinExistence type="predicted"/>
<keyword evidence="2" id="KW-1185">Reference proteome</keyword>
<sequence length="307" mass="35709">MFLSIIFIYLILISSLFSAGELPTPKRLFPSILPPKSVQHKKDKSFEKYKFSTPFNGKISFDKELEALKRQSTSANEKYFEKIKRSLPNIKDILNPLLTKASDPISLDAFNRFRRNSVAASPSLTSNSQYYSKWKGLSRLLSKEVGIFRQTPKKRLNETIKEVNSPNDSDEKQIKKTSSWPRTIPSPRCISMPKVDRGKYYFVEFRHELVDPDPIYVEFEDDQPFDNGGIAEVYKGIYEKQNVAVKLIGKETVQYPPQLIWRPTIDQILTDPKNEVKVLKEFEKYFNENKKVKRRIIQLIDSICQKN</sequence>
<organism evidence="1 2">
    <name type="scientific">Meloidogyne enterolobii</name>
    <name type="common">Root-knot nematode worm</name>
    <name type="synonym">Meloidogyne mayaguensis</name>
    <dbReference type="NCBI Taxonomy" id="390850"/>
    <lineage>
        <taxon>Eukaryota</taxon>
        <taxon>Metazoa</taxon>
        <taxon>Ecdysozoa</taxon>
        <taxon>Nematoda</taxon>
        <taxon>Chromadorea</taxon>
        <taxon>Rhabditida</taxon>
        <taxon>Tylenchina</taxon>
        <taxon>Tylenchomorpha</taxon>
        <taxon>Tylenchoidea</taxon>
        <taxon>Meloidogynidae</taxon>
        <taxon>Meloidogyninae</taxon>
        <taxon>Meloidogyne</taxon>
    </lineage>
</organism>
<name>A0ACB0ZXG1_MELEN</name>